<accession>A0A6L6YJF3</accession>
<gene>
    <name evidence="2" type="ORF">E5987_06240</name>
</gene>
<organism evidence="2 3">
    <name type="scientific">Parasutterella muris</name>
    <dbReference type="NCBI Taxonomy" id="2565572"/>
    <lineage>
        <taxon>Bacteria</taxon>
        <taxon>Pseudomonadati</taxon>
        <taxon>Pseudomonadota</taxon>
        <taxon>Betaproteobacteria</taxon>
        <taxon>Burkholderiales</taxon>
        <taxon>Sutterellaceae</taxon>
        <taxon>Parasutterella</taxon>
    </lineage>
</organism>
<evidence type="ECO:0000259" key="1">
    <source>
        <dbReference type="PROSITE" id="PS50943"/>
    </source>
</evidence>
<name>A0A6L6YJF3_9BURK</name>
<proteinExistence type="predicted"/>
<dbReference type="EMBL" id="WSRP01000016">
    <property type="protein sequence ID" value="MVX56808.1"/>
    <property type="molecule type" value="Genomic_DNA"/>
</dbReference>
<comment type="caution">
    <text evidence="2">The sequence shown here is derived from an EMBL/GenBank/DDBJ whole genome shotgun (WGS) entry which is preliminary data.</text>
</comment>
<protein>
    <recommendedName>
        <fullName evidence="1">HTH cro/C1-type domain-containing protein</fullName>
    </recommendedName>
</protein>
<evidence type="ECO:0000313" key="2">
    <source>
        <dbReference type="EMBL" id="MVX56808.1"/>
    </source>
</evidence>
<reference evidence="2 3" key="1">
    <citation type="submission" date="2019-12" db="EMBL/GenBank/DDBJ databases">
        <title>Microbes associate with the intestines of laboratory mice.</title>
        <authorList>
            <person name="Navarre W."/>
            <person name="Wong E."/>
        </authorList>
    </citation>
    <scope>NUCLEOTIDE SEQUENCE [LARGE SCALE GENOMIC DNA]</scope>
    <source>
        <strain evidence="2 3">NM82_D38</strain>
    </source>
</reference>
<sequence>MKTWTFENPTQVDAQWIQNASVKDLLRYYIFINQEKAVGLSQQLGWSPNYFSMLTSGRSKLSLAKIYPVADLLKIDPLLLRNKVMAEAQPEYFADEHKYLYSKKVFPMSVAIMERANQKGLKYGTLDAEQLRILDEAFKQIKELESKKKPEEKADSESKADS</sequence>
<dbReference type="RefSeq" id="WP_160335240.1">
    <property type="nucleotide sequence ID" value="NZ_WSRP01000016.1"/>
</dbReference>
<feature type="domain" description="HTH cro/C1-type" evidence="1">
    <location>
        <begin position="40"/>
        <end position="80"/>
    </location>
</feature>
<dbReference type="PROSITE" id="PS50943">
    <property type="entry name" value="HTH_CROC1"/>
    <property type="match status" value="1"/>
</dbReference>
<dbReference type="AlphaFoldDB" id="A0A6L6YJF3"/>
<keyword evidence="3" id="KW-1185">Reference proteome</keyword>
<dbReference type="OrthoDB" id="7859023at2"/>
<dbReference type="Proteomes" id="UP000472580">
    <property type="component" value="Unassembled WGS sequence"/>
</dbReference>
<dbReference type="InterPro" id="IPR001387">
    <property type="entry name" value="Cro/C1-type_HTH"/>
</dbReference>
<evidence type="ECO:0000313" key="3">
    <source>
        <dbReference type="Proteomes" id="UP000472580"/>
    </source>
</evidence>